<dbReference type="GO" id="GO:0016887">
    <property type="term" value="F:ATP hydrolysis activity"/>
    <property type="evidence" value="ECO:0007669"/>
    <property type="project" value="InterPro"/>
</dbReference>
<evidence type="ECO:0000313" key="7">
    <source>
        <dbReference type="EMBL" id="CAH1233210.1"/>
    </source>
</evidence>
<evidence type="ECO:0000256" key="3">
    <source>
        <dbReference type="ARBA" id="ARBA00022989"/>
    </source>
</evidence>
<dbReference type="PANTHER" id="PTHR43394:SF19">
    <property type="entry name" value="ABC TRANSPORTER B FAMILY"/>
    <property type="match status" value="1"/>
</dbReference>
<feature type="compositionally biased region" description="Basic residues" evidence="5">
    <location>
        <begin position="28"/>
        <end position="39"/>
    </location>
</feature>
<feature type="domain" description="ABC transporter" evidence="6">
    <location>
        <begin position="147"/>
        <end position="385"/>
    </location>
</feature>
<feature type="compositionally biased region" description="Polar residues" evidence="5">
    <location>
        <begin position="49"/>
        <end position="89"/>
    </location>
</feature>
<name>A0A8J9W1A2_BRALA</name>
<evidence type="ECO:0000256" key="5">
    <source>
        <dbReference type="SAM" id="MobiDB-lite"/>
    </source>
</evidence>
<feature type="compositionally biased region" description="Basic and acidic residues" evidence="5">
    <location>
        <begin position="140"/>
        <end position="157"/>
    </location>
</feature>
<accession>A0A8J9W1A2</accession>
<reference evidence="7" key="1">
    <citation type="submission" date="2022-01" db="EMBL/GenBank/DDBJ databases">
        <authorList>
            <person name="Braso-Vives M."/>
        </authorList>
    </citation>
    <scope>NUCLEOTIDE SEQUENCE</scope>
</reference>
<evidence type="ECO:0000256" key="4">
    <source>
        <dbReference type="ARBA" id="ARBA00023136"/>
    </source>
</evidence>
<evidence type="ECO:0000256" key="2">
    <source>
        <dbReference type="ARBA" id="ARBA00022692"/>
    </source>
</evidence>
<dbReference type="GO" id="GO:0016020">
    <property type="term" value="C:membrane"/>
    <property type="evidence" value="ECO:0007669"/>
    <property type="project" value="UniProtKB-SubCell"/>
</dbReference>
<dbReference type="Pfam" id="PF00005">
    <property type="entry name" value="ABC_tran"/>
    <property type="match status" value="1"/>
</dbReference>
<feature type="compositionally biased region" description="Acidic residues" evidence="5">
    <location>
        <begin position="207"/>
        <end position="216"/>
    </location>
</feature>
<keyword evidence="8" id="KW-1185">Reference proteome</keyword>
<dbReference type="InterPro" id="IPR039421">
    <property type="entry name" value="Type_1_exporter"/>
</dbReference>
<feature type="region of interest" description="Disordered" evidence="5">
    <location>
        <begin position="388"/>
        <end position="420"/>
    </location>
</feature>
<dbReference type="InterPro" id="IPR036640">
    <property type="entry name" value="ABC1_TM_sf"/>
</dbReference>
<gene>
    <name evidence="7" type="primary">ABCB9</name>
    <name evidence="7" type="ORF">BLAG_LOCUS2051</name>
</gene>
<dbReference type="PROSITE" id="PS00211">
    <property type="entry name" value="ABC_TRANSPORTER_1"/>
    <property type="match status" value="1"/>
</dbReference>
<dbReference type="PANTHER" id="PTHR43394">
    <property type="entry name" value="ATP-DEPENDENT PERMEASE MDL1, MITOCHONDRIAL"/>
    <property type="match status" value="1"/>
</dbReference>
<keyword evidence="3" id="KW-1133">Transmembrane helix</keyword>
<evidence type="ECO:0000259" key="6">
    <source>
        <dbReference type="PROSITE" id="PS50893"/>
    </source>
</evidence>
<evidence type="ECO:0000313" key="8">
    <source>
        <dbReference type="Proteomes" id="UP000838412"/>
    </source>
</evidence>
<dbReference type="PROSITE" id="PS50893">
    <property type="entry name" value="ABC_TRANSPORTER_2"/>
    <property type="match status" value="1"/>
</dbReference>
<keyword evidence="2" id="KW-0812">Transmembrane</keyword>
<feature type="region of interest" description="Disordered" evidence="5">
    <location>
        <begin position="1"/>
        <end position="217"/>
    </location>
</feature>
<dbReference type="GO" id="GO:0005524">
    <property type="term" value="F:ATP binding"/>
    <property type="evidence" value="ECO:0007669"/>
    <property type="project" value="InterPro"/>
</dbReference>
<dbReference type="InterPro" id="IPR017871">
    <property type="entry name" value="ABC_transporter-like_CS"/>
</dbReference>
<evidence type="ECO:0000256" key="1">
    <source>
        <dbReference type="ARBA" id="ARBA00004141"/>
    </source>
</evidence>
<dbReference type="Proteomes" id="UP000838412">
    <property type="component" value="Chromosome 1"/>
</dbReference>
<dbReference type="SUPFAM" id="SSF52540">
    <property type="entry name" value="P-loop containing nucleoside triphosphate hydrolases"/>
    <property type="match status" value="1"/>
</dbReference>
<dbReference type="EMBL" id="OV696686">
    <property type="protein sequence ID" value="CAH1233210.1"/>
    <property type="molecule type" value="Genomic_DNA"/>
</dbReference>
<dbReference type="AlphaFoldDB" id="A0A8J9W1A2"/>
<feature type="compositionally biased region" description="Basic and acidic residues" evidence="5">
    <location>
        <begin position="194"/>
        <end position="205"/>
    </location>
</feature>
<feature type="compositionally biased region" description="Basic and acidic residues" evidence="5">
    <location>
        <begin position="391"/>
        <end position="406"/>
    </location>
</feature>
<organism evidence="7 8">
    <name type="scientific">Branchiostoma lanceolatum</name>
    <name type="common">Common lancelet</name>
    <name type="synonym">Amphioxus lanceolatum</name>
    <dbReference type="NCBI Taxonomy" id="7740"/>
    <lineage>
        <taxon>Eukaryota</taxon>
        <taxon>Metazoa</taxon>
        <taxon>Chordata</taxon>
        <taxon>Cephalochordata</taxon>
        <taxon>Leptocardii</taxon>
        <taxon>Amphioxiformes</taxon>
        <taxon>Branchiostomatidae</taxon>
        <taxon>Branchiostoma</taxon>
    </lineage>
</organism>
<dbReference type="GO" id="GO:0015421">
    <property type="term" value="F:ABC-type oligopeptide transporter activity"/>
    <property type="evidence" value="ECO:0007669"/>
    <property type="project" value="TreeGrafter"/>
</dbReference>
<protein>
    <submittedName>
        <fullName evidence="7">ABCB9 protein</fullName>
    </submittedName>
</protein>
<dbReference type="OrthoDB" id="6500128at2759"/>
<feature type="compositionally biased region" description="Polar residues" evidence="5">
    <location>
        <begin position="119"/>
        <end position="135"/>
    </location>
</feature>
<keyword evidence="4" id="KW-0472">Membrane</keyword>
<comment type="subcellular location">
    <subcellularLocation>
        <location evidence="1">Membrane</location>
        <topology evidence="1">Multi-pass membrane protein</topology>
    </subcellularLocation>
</comment>
<dbReference type="Gene3D" id="3.40.50.300">
    <property type="entry name" value="P-loop containing nucleotide triphosphate hydrolases"/>
    <property type="match status" value="1"/>
</dbReference>
<sequence>MLGRPFVKKSDVPRGSVEIIEEASSSPHAKKTTKGKKSKTNKENKKDLTPTSDKGQTVTLVDSTPPHNTQDSTAPIQDSSTDETANKTNVAHIDDSQTAQDDTCDSPTDAYDIVEETRTPVNDTCDNATDSTYNPLVSDDNPKDEKLAVDTCDKETDSTYNPLVSDDNPKDEQLADDTCDNNETDSTYNTIVTDDDHPEERHTPVDDTCDTPTDDMEQNKPDEEGIAIALVGLEPVLFARSIKNNISYAPDNCSLEEVQHVARQANAHQFITELPEGYETEAGEKGMQLSGGQKQRVAIARALIRRPAVLLLDEATSALDSESEHLVQQAINNLHGHMVIVVAHRLSTVEKADRIIVIDKGRVVEQGRHKELMQRDGLYAKLVQRQLVGSEDQKDESKAEKDELDKTANSQAHGLRVAVS</sequence>
<feature type="compositionally biased region" description="Acidic residues" evidence="5">
    <location>
        <begin position="174"/>
        <end position="183"/>
    </location>
</feature>
<dbReference type="Gene3D" id="1.20.1560.10">
    <property type="entry name" value="ABC transporter type 1, transmembrane domain"/>
    <property type="match status" value="1"/>
</dbReference>
<dbReference type="InterPro" id="IPR027417">
    <property type="entry name" value="P-loop_NTPase"/>
</dbReference>
<dbReference type="InterPro" id="IPR003439">
    <property type="entry name" value="ABC_transporter-like_ATP-bd"/>
</dbReference>
<proteinExistence type="predicted"/>